<dbReference type="OrthoDB" id="9796712at2"/>
<evidence type="ECO:0000259" key="5">
    <source>
        <dbReference type="PROSITE" id="PS50968"/>
    </source>
</evidence>
<dbReference type="GO" id="GO:0005829">
    <property type="term" value="C:cytosol"/>
    <property type="evidence" value="ECO:0007669"/>
    <property type="project" value="TreeGrafter"/>
</dbReference>
<dbReference type="NCBIfam" id="NF002270">
    <property type="entry name" value="PRK01202.1"/>
    <property type="match status" value="1"/>
</dbReference>
<comment type="cofactor">
    <cofactor evidence="3">
        <name>(R)-lipoate</name>
        <dbReference type="ChEBI" id="CHEBI:83088"/>
    </cofactor>
    <text evidence="3">Binds 1 lipoyl cofactor covalently.</text>
</comment>
<evidence type="ECO:0000256" key="1">
    <source>
        <dbReference type="ARBA" id="ARBA00009249"/>
    </source>
</evidence>
<dbReference type="InterPro" id="IPR017453">
    <property type="entry name" value="GCV_H_sub"/>
</dbReference>
<dbReference type="InterPro" id="IPR033753">
    <property type="entry name" value="GCV_H/Fam206"/>
</dbReference>
<dbReference type="EMBL" id="AP012547">
    <property type="protein sequence ID" value="BAO29005.1"/>
    <property type="molecule type" value="Genomic_DNA"/>
</dbReference>
<evidence type="ECO:0000313" key="7">
    <source>
        <dbReference type="Proteomes" id="UP000031637"/>
    </source>
</evidence>
<dbReference type="InterPro" id="IPR002930">
    <property type="entry name" value="GCV_H"/>
</dbReference>
<dbReference type="KEGG" id="shd:SUTH_01205"/>
<dbReference type="InterPro" id="IPR011053">
    <property type="entry name" value="Single_hybrid_motif"/>
</dbReference>
<feature type="domain" description="Lipoyl-binding" evidence="5">
    <location>
        <begin position="23"/>
        <end position="104"/>
    </location>
</feature>
<dbReference type="PANTHER" id="PTHR11715:SF3">
    <property type="entry name" value="GLYCINE CLEAVAGE SYSTEM H PROTEIN-RELATED"/>
    <property type="match status" value="1"/>
</dbReference>
<dbReference type="CDD" id="cd06848">
    <property type="entry name" value="GCS_H"/>
    <property type="match status" value="1"/>
</dbReference>
<dbReference type="GO" id="GO:0019464">
    <property type="term" value="P:glycine decarboxylation via glycine cleavage system"/>
    <property type="evidence" value="ECO:0007669"/>
    <property type="project" value="UniProtKB-UniRule"/>
</dbReference>
<dbReference type="Pfam" id="PF01597">
    <property type="entry name" value="GCV_H"/>
    <property type="match status" value="1"/>
</dbReference>
<dbReference type="Gene3D" id="2.40.50.100">
    <property type="match status" value="1"/>
</dbReference>
<feature type="modified residue" description="N6-lipoyllysine" evidence="3 4">
    <location>
        <position position="64"/>
    </location>
</feature>
<evidence type="ECO:0000256" key="4">
    <source>
        <dbReference type="PIRSR" id="PIRSR617453-50"/>
    </source>
</evidence>
<dbReference type="AlphaFoldDB" id="W0SE03"/>
<dbReference type="GO" id="GO:0005960">
    <property type="term" value="C:glycine cleavage complex"/>
    <property type="evidence" value="ECO:0007669"/>
    <property type="project" value="InterPro"/>
</dbReference>
<dbReference type="HOGENOM" id="CLU_097408_2_1_4"/>
<accession>W0SE03</accession>
<dbReference type="GO" id="GO:0009249">
    <property type="term" value="P:protein lipoylation"/>
    <property type="evidence" value="ECO:0007669"/>
    <property type="project" value="TreeGrafter"/>
</dbReference>
<dbReference type="PROSITE" id="PS50968">
    <property type="entry name" value="BIOTINYL_LIPOYL"/>
    <property type="match status" value="1"/>
</dbReference>
<evidence type="ECO:0000256" key="3">
    <source>
        <dbReference type="HAMAP-Rule" id="MF_00272"/>
    </source>
</evidence>
<dbReference type="InterPro" id="IPR003016">
    <property type="entry name" value="2-oxoA_DH_lipoyl-BS"/>
</dbReference>
<dbReference type="STRING" id="1223802.SUTH_01205"/>
<comment type="similarity">
    <text evidence="1 3">Belongs to the GcvH family.</text>
</comment>
<dbReference type="HAMAP" id="MF_00272">
    <property type="entry name" value="GcvH"/>
    <property type="match status" value="1"/>
</dbReference>
<organism evidence="6 7">
    <name type="scientific">Sulfuritalea hydrogenivorans sk43H</name>
    <dbReference type="NCBI Taxonomy" id="1223802"/>
    <lineage>
        <taxon>Bacteria</taxon>
        <taxon>Pseudomonadati</taxon>
        <taxon>Pseudomonadota</taxon>
        <taxon>Betaproteobacteria</taxon>
        <taxon>Nitrosomonadales</taxon>
        <taxon>Sterolibacteriaceae</taxon>
        <taxon>Sulfuritalea</taxon>
    </lineage>
</organism>
<proteinExistence type="inferred from homology"/>
<dbReference type="NCBIfam" id="TIGR00527">
    <property type="entry name" value="gcvH"/>
    <property type="match status" value="1"/>
</dbReference>
<name>W0SE03_9PROT</name>
<dbReference type="PANTHER" id="PTHR11715">
    <property type="entry name" value="GLYCINE CLEAVAGE SYSTEM H PROTEIN"/>
    <property type="match status" value="1"/>
</dbReference>
<keyword evidence="2 3" id="KW-0450">Lipoyl</keyword>
<protein>
    <recommendedName>
        <fullName evidence="3">Glycine cleavage system H protein</fullName>
    </recommendedName>
</protein>
<evidence type="ECO:0000256" key="2">
    <source>
        <dbReference type="ARBA" id="ARBA00022823"/>
    </source>
</evidence>
<keyword evidence="7" id="KW-1185">Reference proteome</keyword>
<comment type="function">
    <text evidence="3">The glycine cleavage system catalyzes the degradation of glycine. The H protein shuttles the methylamine group of glycine from the P protein to the T protein.</text>
</comment>
<reference evidence="6 7" key="1">
    <citation type="journal article" date="2014" name="Syst. Appl. Microbiol.">
        <title>Complete genomes of freshwater sulfur oxidizers Sulfuricella denitrificans skB26 and Sulfuritalea hydrogenivorans sk43H: genetic insights into the sulfur oxidation pathway of betaproteobacteria.</title>
        <authorList>
            <person name="Watanabe T."/>
            <person name="Kojima H."/>
            <person name="Fukui M."/>
        </authorList>
    </citation>
    <scope>NUCLEOTIDE SEQUENCE [LARGE SCALE GENOMIC DNA]</scope>
    <source>
        <strain evidence="6">DSM22779</strain>
    </source>
</reference>
<gene>
    <name evidence="3" type="primary">gcvH</name>
    <name evidence="6" type="ORF">SUTH_01205</name>
</gene>
<sequence length="128" mass="13216">MTTPTNLKYAASHEWARAEADGSVTIGITDHAQEALGDIVFLELPAVGRVVKAGEECAVVESVKAASDIYSPVSGEVIDINQAAADAPESINADAYGAWLFRIKPAGAAELATQLGALLDAAAYDATL</sequence>
<evidence type="ECO:0000313" key="6">
    <source>
        <dbReference type="EMBL" id="BAO29005.1"/>
    </source>
</evidence>
<comment type="subunit">
    <text evidence="3">The glycine cleavage system is composed of four proteins: P, T, L and H.</text>
</comment>
<dbReference type="InterPro" id="IPR000089">
    <property type="entry name" value="Biotin_lipoyl"/>
</dbReference>
<dbReference type="Proteomes" id="UP000031637">
    <property type="component" value="Chromosome"/>
</dbReference>
<dbReference type="SUPFAM" id="SSF51230">
    <property type="entry name" value="Single hybrid motif"/>
    <property type="match status" value="1"/>
</dbReference>
<dbReference type="RefSeq" id="WP_041097863.1">
    <property type="nucleotide sequence ID" value="NZ_AP012547.1"/>
</dbReference>
<dbReference type="PROSITE" id="PS00189">
    <property type="entry name" value="LIPOYL"/>
    <property type="match status" value="1"/>
</dbReference>